<organism evidence="2">
    <name type="scientific">freshwater metagenome</name>
    <dbReference type="NCBI Taxonomy" id="449393"/>
    <lineage>
        <taxon>unclassified sequences</taxon>
        <taxon>metagenomes</taxon>
        <taxon>ecological metagenomes</taxon>
    </lineage>
</organism>
<dbReference type="EMBL" id="CAEZZU010000314">
    <property type="protein sequence ID" value="CAB4793003.1"/>
    <property type="molecule type" value="Genomic_DNA"/>
</dbReference>
<gene>
    <name evidence="3" type="ORF">UFOPK2925_01610</name>
    <name evidence="2" type="ORF">UFOPK2996_00195</name>
    <name evidence="4" type="ORF">UFOPK3974_00577</name>
    <name evidence="5" type="ORF">UFOPK4071_00471</name>
</gene>
<evidence type="ECO:0000313" key="2">
    <source>
        <dbReference type="EMBL" id="CAB4787780.1"/>
    </source>
</evidence>
<evidence type="ECO:0000313" key="4">
    <source>
        <dbReference type="EMBL" id="CAB4984736.1"/>
    </source>
</evidence>
<accession>A0A6J6WSU4</accession>
<evidence type="ECO:0000256" key="1">
    <source>
        <dbReference type="SAM" id="Phobius"/>
    </source>
</evidence>
<name>A0A6J6WSU4_9ZZZZ</name>
<keyword evidence="1" id="KW-0812">Transmembrane</keyword>
<feature type="transmembrane region" description="Helical" evidence="1">
    <location>
        <begin position="50"/>
        <end position="69"/>
    </location>
</feature>
<dbReference type="EMBL" id="CAFBOR010000060">
    <property type="protein sequence ID" value="CAB4984736.1"/>
    <property type="molecule type" value="Genomic_DNA"/>
</dbReference>
<dbReference type="AlphaFoldDB" id="A0A6J6WSU4"/>
<dbReference type="EMBL" id="CAFAAH010000011">
    <property type="protein sequence ID" value="CAB4787780.1"/>
    <property type="molecule type" value="Genomic_DNA"/>
</dbReference>
<reference evidence="2" key="1">
    <citation type="submission" date="2020-05" db="EMBL/GenBank/DDBJ databases">
        <authorList>
            <person name="Chiriac C."/>
            <person name="Salcher M."/>
            <person name="Ghai R."/>
            <person name="Kavagutti S V."/>
        </authorList>
    </citation>
    <scope>NUCLEOTIDE SEQUENCE</scope>
</reference>
<dbReference type="EMBL" id="CAFBPF010000041">
    <property type="protein sequence ID" value="CAB5006276.1"/>
    <property type="molecule type" value="Genomic_DNA"/>
</dbReference>
<keyword evidence="1" id="KW-0472">Membrane</keyword>
<evidence type="ECO:0000313" key="3">
    <source>
        <dbReference type="EMBL" id="CAB4793003.1"/>
    </source>
</evidence>
<protein>
    <submittedName>
        <fullName evidence="2">Unannotated protein</fullName>
    </submittedName>
</protein>
<keyword evidence="1" id="KW-1133">Transmembrane helix</keyword>
<sequence>MLTGITGFIALGYVAGLVVGAATIADMAASPRSAWRNTGRRRRNSEAMVVVSWFILGWGAVLAGIFWFAGNARTQVRISYFDRQDSEQQDFEQHDLVAAELAEAASLSAPQPAHRMEFVQTASPSQETEVERRIDLVDEPETAEPVVESKMEIDITEVHSAE</sequence>
<evidence type="ECO:0000313" key="5">
    <source>
        <dbReference type="EMBL" id="CAB5006276.1"/>
    </source>
</evidence>
<feature type="transmembrane region" description="Helical" evidence="1">
    <location>
        <begin position="6"/>
        <end position="29"/>
    </location>
</feature>
<proteinExistence type="predicted"/>